<dbReference type="PANTHER" id="PTHR43327:SF10">
    <property type="entry name" value="STOMATIN-LIKE PROTEIN 2, MITOCHONDRIAL"/>
    <property type="match status" value="1"/>
</dbReference>
<proteinExistence type="inferred from homology"/>
<dbReference type="KEGG" id="sfc:Spiaf_2821"/>
<feature type="domain" description="Band 7" evidence="5">
    <location>
        <begin position="23"/>
        <end position="181"/>
    </location>
</feature>
<dbReference type="InterPro" id="IPR032435">
    <property type="entry name" value="STML2-like_C"/>
</dbReference>
<dbReference type="FunFam" id="3.30.479.30:FF:000004">
    <property type="entry name" value="Putative membrane protease family, stomatin"/>
    <property type="match status" value="1"/>
</dbReference>
<sequence length="328" mass="36408">MEPFMAYGLTTVLLALFFVVFFKLLRIVPEQEAWIVENFGKFRATLGPGFHLVIPVIQKIAYKQIIKEEVIDVPPQVCITRDNVQVQVDGLLYLRVVDPVKAAYGIDNYRFAAAQLAQTTMRSEIGKIELDNTFSERDLINSSVVKAVDEASDPWGIKVTRYEIRDITPTDTILKAMEQQVRAEREKRAEILTSEGERDSRINLSKGERSEAINLSKGERQKRINFSEGKAQAIEIIAAATAEGLETIAQAVNRPMGKKALSMRIADQFIEQLGEILSTADTSVMPHDLANIRGLLQSVLPSGSDTETEKSLQAVLDSRPQTATGGKS</sequence>
<dbReference type="SMART" id="SM00244">
    <property type="entry name" value="PHB"/>
    <property type="match status" value="1"/>
</dbReference>
<dbReference type="InterPro" id="IPR001107">
    <property type="entry name" value="Band_7"/>
</dbReference>
<dbReference type="GO" id="GO:0098552">
    <property type="term" value="C:side of membrane"/>
    <property type="evidence" value="ECO:0007669"/>
    <property type="project" value="UniProtKB-ARBA"/>
</dbReference>
<dbReference type="PATRIC" id="fig|889378.3.peg.2794"/>
<evidence type="ECO:0000313" key="6">
    <source>
        <dbReference type="EMBL" id="AFG38845.1"/>
    </source>
</evidence>
<dbReference type="eggNOG" id="COG0330">
    <property type="taxonomic scope" value="Bacteria"/>
</dbReference>
<dbReference type="AlphaFoldDB" id="H9UMV2"/>
<keyword evidence="4" id="KW-0812">Transmembrane</keyword>
<feature type="transmembrane region" description="Helical" evidence="4">
    <location>
        <begin position="6"/>
        <end position="25"/>
    </location>
</feature>
<dbReference type="InterPro" id="IPR050710">
    <property type="entry name" value="Band7/mec-2_domain"/>
</dbReference>
<keyword evidence="7" id="KW-1185">Reference proteome</keyword>
<dbReference type="OrthoDB" id="9809197at2"/>
<dbReference type="SUPFAM" id="SSF117892">
    <property type="entry name" value="Band 7/SPFH domain"/>
    <property type="match status" value="1"/>
</dbReference>
<evidence type="ECO:0000259" key="5">
    <source>
        <dbReference type="SMART" id="SM00244"/>
    </source>
</evidence>
<dbReference type="GO" id="GO:0005886">
    <property type="term" value="C:plasma membrane"/>
    <property type="evidence" value="ECO:0007669"/>
    <property type="project" value="UniProtKB-ARBA"/>
</dbReference>
<dbReference type="GO" id="GO:0006508">
    <property type="term" value="P:proteolysis"/>
    <property type="evidence" value="ECO:0007669"/>
    <property type="project" value="UniProtKB-KW"/>
</dbReference>
<evidence type="ECO:0000256" key="4">
    <source>
        <dbReference type="SAM" id="Phobius"/>
    </source>
</evidence>
<dbReference type="Pfam" id="PF01145">
    <property type="entry name" value="Band_7"/>
    <property type="match status" value="1"/>
</dbReference>
<dbReference type="PANTHER" id="PTHR43327">
    <property type="entry name" value="STOMATIN-LIKE PROTEIN 2, MITOCHONDRIAL"/>
    <property type="match status" value="1"/>
</dbReference>
<accession>H9UMV2</accession>
<feature type="region of interest" description="Disordered" evidence="3">
    <location>
        <begin position="302"/>
        <end position="328"/>
    </location>
</feature>
<gene>
    <name evidence="6" type="ordered locus">Spiaf_2821</name>
</gene>
<dbReference type="InterPro" id="IPR001972">
    <property type="entry name" value="Stomatin_HflK_fam"/>
</dbReference>
<comment type="similarity">
    <text evidence="2">Belongs to the band 7/mec-2 family.</text>
</comment>
<evidence type="ECO:0000256" key="2">
    <source>
        <dbReference type="ARBA" id="ARBA00008164"/>
    </source>
</evidence>
<protein>
    <submittedName>
        <fullName evidence="6">Membrane protease subunit, stomatin/prohibitin</fullName>
    </submittedName>
</protein>
<dbReference type="STRING" id="889378.Spiaf_2821"/>
<dbReference type="GO" id="GO:0008233">
    <property type="term" value="F:peptidase activity"/>
    <property type="evidence" value="ECO:0007669"/>
    <property type="project" value="UniProtKB-KW"/>
</dbReference>
<dbReference type="Gene3D" id="3.30.479.30">
    <property type="entry name" value="Band 7 domain"/>
    <property type="match status" value="1"/>
</dbReference>
<feature type="compositionally biased region" description="Polar residues" evidence="3">
    <location>
        <begin position="319"/>
        <end position="328"/>
    </location>
</feature>
<dbReference type="PRINTS" id="PR00721">
    <property type="entry name" value="STOMATIN"/>
</dbReference>
<comment type="subcellular location">
    <subcellularLocation>
        <location evidence="1">Membrane</location>
        <topology evidence="1">Single-pass membrane protein</topology>
    </subcellularLocation>
</comment>
<dbReference type="Pfam" id="PF16200">
    <property type="entry name" value="Band_7_C"/>
    <property type="match status" value="1"/>
</dbReference>
<organism evidence="6 7">
    <name type="scientific">Spirochaeta africana (strain ATCC 700263 / DSM 8902 / Z-7692)</name>
    <dbReference type="NCBI Taxonomy" id="889378"/>
    <lineage>
        <taxon>Bacteria</taxon>
        <taxon>Pseudomonadati</taxon>
        <taxon>Spirochaetota</taxon>
        <taxon>Spirochaetia</taxon>
        <taxon>Spirochaetales</taxon>
        <taxon>Spirochaetaceae</taxon>
        <taxon>Spirochaeta</taxon>
    </lineage>
</organism>
<dbReference type="RefSeq" id="WP_014456827.1">
    <property type="nucleotide sequence ID" value="NC_017098.1"/>
</dbReference>
<name>H9UMV2_SPIAZ</name>
<keyword evidence="6" id="KW-0645">Protease</keyword>
<dbReference type="EMBL" id="CP003282">
    <property type="protein sequence ID" value="AFG38845.1"/>
    <property type="molecule type" value="Genomic_DNA"/>
</dbReference>
<dbReference type="Proteomes" id="UP000007383">
    <property type="component" value="Chromosome"/>
</dbReference>
<keyword evidence="4" id="KW-1133">Transmembrane helix</keyword>
<evidence type="ECO:0000313" key="7">
    <source>
        <dbReference type="Proteomes" id="UP000007383"/>
    </source>
</evidence>
<reference evidence="7" key="1">
    <citation type="journal article" date="2013" name="Stand. Genomic Sci.">
        <title>Complete genome sequence of the halophilic bacterium Spirochaeta africana type strain (Z-7692(T)) from the alkaline Lake Magadi in the East African Rift.</title>
        <authorList>
            <person name="Liolos K."/>
            <person name="Abt B."/>
            <person name="Scheuner C."/>
            <person name="Teshima H."/>
            <person name="Held B."/>
            <person name="Lapidus A."/>
            <person name="Nolan M."/>
            <person name="Lucas S."/>
            <person name="Deshpande S."/>
            <person name="Cheng J.F."/>
            <person name="Tapia R."/>
            <person name="Goodwin L.A."/>
            <person name="Pitluck S."/>
            <person name="Pagani I."/>
            <person name="Ivanova N."/>
            <person name="Mavromatis K."/>
            <person name="Mikhailova N."/>
            <person name="Huntemann M."/>
            <person name="Pati A."/>
            <person name="Chen A."/>
            <person name="Palaniappan K."/>
            <person name="Land M."/>
            <person name="Rohde M."/>
            <person name="Tindall B.J."/>
            <person name="Detter J.C."/>
            <person name="Goker M."/>
            <person name="Bristow J."/>
            <person name="Eisen J.A."/>
            <person name="Markowitz V."/>
            <person name="Hugenholtz P."/>
            <person name="Woyke T."/>
            <person name="Klenk H.P."/>
            <person name="Kyrpides N.C."/>
        </authorList>
    </citation>
    <scope>NUCLEOTIDE SEQUENCE</scope>
    <source>
        <strain evidence="7">ATCC 700263 / DSM 8902 / Z-7692</strain>
    </source>
</reference>
<keyword evidence="4" id="KW-0472">Membrane</keyword>
<dbReference type="HOGENOM" id="CLU_024949_2_2_12"/>
<dbReference type="CDD" id="cd08829">
    <property type="entry name" value="SPFH_paraslipin"/>
    <property type="match status" value="1"/>
</dbReference>
<evidence type="ECO:0000256" key="3">
    <source>
        <dbReference type="SAM" id="MobiDB-lite"/>
    </source>
</evidence>
<dbReference type="InterPro" id="IPR036013">
    <property type="entry name" value="Band_7/SPFH_dom_sf"/>
</dbReference>
<keyword evidence="6" id="KW-0378">Hydrolase</keyword>
<evidence type="ECO:0000256" key="1">
    <source>
        <dbReference type="ARBA" id="ARBA00004167"/>
    </source>
</evidence>